<dbReference type="GeneID" id="39473950"/>
<dbReference type="RefSeq" id="WP_005742792.1">
    <property type="nucleotide sequence ID" value="NZ_CP031226.1"/>
</dbReference>
<name>A0AAD0PWL3_PSEAV</name>
<protein>
    <submittedName>
        <fullName evidence="2">Uncharacterized protein</fullName>
    </submittedName>
</protein>
<dbReference type="AlphaFoldDB" id="A0AAD0PWL3"/>
<proteinExistence type="predicted"/>
<evidence type="ECO:0000256" key="1">
    <source>
        <dbReference type="SAM" id="MobiDB-lite"/>
    </source>
</evidence>
<gene>
    <name evidence="2" type="ORF">PLA107_033450</name>
</gene>
<organism evidence="2 3">
    <name type="scientific">Pseudomonas amygdali pv. lachrymans str. M301315</name>
    <dbReference type="NCBI Taxonomy" id="629260"/>
    <lineage>
        <taxon>Bacteria</taxon>
        <taxon>Pseudomonadati</taxon>
        <taxon>Pseudomonadota</taxon>
        <taxon>Gammaproteobacteria</taxon>
        <taxon>Pseudomonadales</taxon>
        <taxon>Pseudomonadaceae</taxon>
        <taxon>Pseudomonas</taxon>
        <taxon>Pseudomonas amygdali</taxon>
    </lineage>
</organism>
<evidence type="ECO:0000313" key="2">
    <source>
        <dbReference type="EMBL" id="AXH60118.1"/>
    </source>
</evidence>
<dbReference type="EMBL" id="CP031226">
    <property type="protein sequence ID" value="AXH60118.1"/>
    <property type="molecule type" value="Genomic_DNA"/>
</dbReference>
<evidence type="ECO:0000313" key="3">
    <source>
        <dbReference type="Proteomes" id="UP000006426"/>
    </source>
</evidence>
<accession>A0AAD0PWL3</accession>
<geneLocation type="plasmid" evidence="3">
    <name>pmppla107</name>
</geneLocation>
<sequence>MKLLYCLDCQDVLKIINEVTRTCICGATTGVLADDELTATVTGPCQVLGLGSGSVRQAALTQTKLGDAGLRKLPSPAIQQLNELKKTDPELAMLMAASLPTSAFKGALKGRNVVAFVIPYKADTVIHDVLPDKDYNHSARTPYHGKKRVERKHEQAVD</sequence>
<reference evidence="2 3" key="1">
    <citation type="journal article" date="2011" name="PLoS Pathog.">
        <title>Dynamic evolution of pathogenicity revealed by sequencing and comparative genomics of 19 Pseudomonas syringae isolates.</title>
        <authorList>
            <person name="Baltrus D.A."/>
            <person name="Nishimura M.T."/>
            <person name="Romanchuk A."/>
            <person name="Chang J.H."/>
            <person name="Mukhtar M.S."/>
            <person name="Cherkis K."/>
            <person name="Roach J."/>
            <person name="Grant S.R."/>
            <person name="Jones C.D."/>
            <person name="Dangl J.L."/>
        </authorList>
    </citation>
    <scope>NUCLEOTIDE SEQUENCE [LARGE SCALE GENOMIC DNA]</scope>
    <source>
        <strain evidence="2 3">M301315</strain>
    </source>
</reference>
<dbReference type="Proteomes" id="UP000006426">
    <property type="component" value="Plasmid pmppla107"/>
</dbReference>
<keyword evidence="2" id="KW-0614">Plasmid</keyword>
<feature type="region of interest" description="Disordered" evidence="1">
    <location>
        <begin position="133"/>
        <end position="158"/>
    </location>
</feature>